<dbReference type="PANTHER" id="PTHR13954:SF6">
    <property type="entry name" value="NON-SPECIFIC SERINE_THREONINE PROTEIN KINASE"/>
    <property type="match status" value="1"/>
</dbReference>
<keyword evidence="5" id="KW-1185">Reference proteome</keyword>
<dbReference type="OrthoDB" id="63989at2759"/>
<dbReference type="InterPro" id="IPR045133">
    <property type="entry name" value="IRE1/2-like"/>
</dbReference>
<dbReference type="SUPFAM" id="SSF56112">
    <property type="entry name" value="Protein kinase-like (PK-like)"/>
    <property type="match status" value="1"/>
</dbReference>
<dbReference type="InterPro" id="IPR038357">
    <property type="entry name" value="KEN_sf"/>
</dbReference>
<dbReference type="AlphaFoldDB" id="A0A6S7KK65"/>
<dbReference type="GO" id="GO:0006397">
    <property type="term" value="P:mRNA processing"/>
    <property type="evidence" value="ECO:0007669"/>
    <property type="project" value="InterPro"/>
</dbReference>
<keyword evidence="3" id="KW-0067">ATP-binding</keyword>
<dbReference type="PROSITE" id="PS50011">
    <property type="entry name" value="PROTEIN_KINASE_DOM"/>
    <property type="match status" value="1"/>
</dbReference>
<dbReference type="Gene3D" id="1.10.510.10">
    <property type="entry name" value="Transferase(Phosphotransferase) domain 1"/>
    <property type="match status" value="1"/>
</dbReference>
<keyword evidence="4" id="KW-0808">Transferase</keyword>
<reference evidence="4" key="1">
    <citation type="submission" date="2020-04" db="EMBL/GenBank/DDBJ databases">
        <authorList>
            <person name="Alioto T."/>
            <person name="Alioto T."/>
            <person name="Gomez Garrido J."/>
        </authorList>
    </citation>
    <scope>NUCLEOTIDE SEQUENCE</scope>
    <source>
        <strain evidence="4">A484AB</strain>
    </source>
</reference>
<dbReference type="PANTHER" id="PTHR13954">
    <property type="entry name" value="IRE1-RELATED"/>
    <property type="match status" value="1"/>
</dbReference>
<comment type="caution">
    <text evidence="4">The sequence shown here is derived from an EMBL/GenBank/DDBJ whole genome shotgun (WGS) entry which is preliminary data.</text>
</comment>
<evidence type="ECO:0000256" key="1">
    <source>
        <dbReference type="ARBA" id="ARBA00022729"/>
    </source>
</evidence>
<dbReference type="GO" id="GO:1990604">
    <property type="term" value="C:IRE1-TRAF2-ASK1 complex"/>
    <property type="evidence" value="ECO:0007669"/>
    <property type="project" value="TreeGrafter"/>
</dbReference>
<dbReference type="InterPro" id="IPR000719">
    <property type="entry name" value="Prot_kinase_dom"/>
</dbReference>
<evidence type="ECO:0000256" key="2">
    <source>
        <dbReference type="ARBA" id="ARBA00022741"/>
    </source>
</evidence>
<dbReference type="Proteomes" id="UP001152795">
    <property type="component" value="Unassembled WGS sequence"/>
</dbReference>
<dbReference type="InterPro" id="IPR011009">
    <property type="entry name" value="Kinase-like_dom_sf"/>
</dbReference>
<dbReference type="EMBL" id="CACRXK020030314">
    <property type="protein sequence ID" value="CAB4042530.1"/>
    <property type="molecule type" value="Genomic_DNA"/>
</dbReference>
<dbReference type="Gene3D" id="1.20.1440.180">
    <property type="entry name" value="KEN domain"/>
    <property type="match status" value="1"/>
</dbReference>
<evidence type="ECO:0000313" key="5">
    <source>
        <dbReference type="Proteomes" id="UP001152795"/>
    </source>
</evidence>
<gene>
    <name evidence="4" type="ORF">PACLA_8A013169</name>
</gene>
<name>A0A6S7KK65_PARCT</name>
<dbReference type="GO" id="GO:0005524">
    <property type="term" value="F:ATP binding"/>
    <property type="evidence" value="ECO:0007669"/>
    <property type="project" value="UniProtKB-KW"/>
</dbReference>
<dbReference type="GO" id="GO:0070059">
    <property type="term" value="P:intrinsic apoptotic signaling pathway in response to endoplasmic reticulum stress"/>
    <property type="evidence" value="ECO:0007669"/>
    <property type="project" value="TreeGrafter"/>
</dbReference>
<accession>A0A6S7KK65</accession>
<dbReference type="GO" id="GO:0051082">
    <property type="term" value="F:unfolded protein binding"/>
    <property type="evidence" value="ECO:0007669"/>
    <property type="project" value="TreeGrafter"/>
</dbReference>
<keyword evidence="1" id="KW-0732">Signal</keyword>
<evidence type="ECO:0000313" key="4">
    <source>
        <dbReference type="EMBL" id="CAB4042530.1"/>
    </source>
</evidence>
<protein>
    <submittedName>
        <fullName evidence="4">Serine threonine- kinase endoribonuclease IRE1-like</fullName>
    </submittedName>
</protein>
<dbReference type="GO" id="GO:0036498">
    <property type="term" value="P:IRE1-mediated unfolded protein response"/>
    <property type="evidence" value="ECO:0007669"/>
    <property type="project" value="TreeGrafter"/>
</dbReference>
<dbReference type="Pfam" id="PF06479">
    <property type="entry name" value="Ribonuc_2-5A"/>
    <property type="match status" value="1"/>
</dbReference>
<keyword evidence="4" id="KW-0418">Kinase</keyword>
<proteinExistence type="predicted"/>
<dbReference type="InterPro" id="IPR010513">
    <property type="entry name" value="KEN_dom"/>
</dbReference>
<dbReference type="GO" id="GO:0004674">
    <property type="term" value="F:protein serine/threonine kinase activity"/>
    <property type="evidence" value="ECO:0007669"/>
    <property type="project" value="InterPro"/>
</dbReference>
<sequence length="280" mass="32556">MAQFHFTGATTYNTSNESGSHGWVAYECIDWDGLFSHKARDPSDTPIQLRWKEKSDIQVAGMLSFYILTKGKHPFGPKIVRLMNLHANNPEHLRELSDPVVKDLLSRMCARELDKRPYVEQALKHPYFLSLEEQMKFVETVGNEPKLKNYCAVYRQLNNLDPSKPRSPLLPKDWKTVIGHDDLDTLCRGGYRSPSLYNGSRYTDCLRLIRNTFQHRDGKLHQLKKKTRTTSSVEEYFSQLFPTLPLVLHQIIREDPVWKKLPALKEFFPEINRHTVSDVD</sequence>
<organism evidence="4 5">
    <name type="scientific">Paramuricea clavata</name>
    <name type="common">Red gorgonian</name>
    <name type="synonym">Violescent sea-whip</name>
    <dbReference type="NCBI Taxonomy" id="317549"/>
    <lineage>
        <taxon>Eukaryota</taxon>
        <taxon>Metazoa</taxon>
        <taxon>Cnidaria</taxon>
        <taxon>Anthozoa</taxon>
        <taxon>Octocorallia</taxon>
        <taxon>Malacalcyonacea</taxon>
        <taxon>Plexauridae</taxon>
        <taxon>Paramuricea</taxon>
    </lineage>
</organism>
<dbReference type="GO" id="GO:0004521">
    <property type="term" value="F:RNA endonuclease activity"/>
    <property type="evidence" value="ECO:0007669"/>
    <property type="project" value="InterPro"/>
</dbReference>
<keyword evidence="2" id="KW-0547">Nucleotide-binding</keyword>
<evidence type="ECO:0000256" key="3">
    <source>
        <dbReference type="ARBA" id="ARBA00022840"/>
    </source>
</evidence>
<dbReference type="PROSITE" id="PS51392">
    <property type="entry name" value="KEN"/>
    <property type="match status" value="1"/>
</dbReference>